<dbReference type="GO" id="GO:0003676">
    <property type="term" value="F:nucleic acid binding"/>
    <property type="evidence" value="ECO:0007669"/>
    <property type="project" value="InterPro"/>
</dbReference>
<dbReference type="Gene3D" id="3.30.420.10">
    <property type="entry name" value="Ribonuclease H-like superfamily/Ribonuclease H"/>
    <property type="match status" value="1"/>
</dbReference>
<dbReference type="GO" id="GO:0034587">
    <property type="term" value="P:piRNA processing"/>
    <property type="evidence" value="ECO:0007669"/>
    <property type="project" value="TreeGrafter"/>
</dbReference>
<dbReference type="Proteomes" id="UP000801492">
    <property type="component" value="Unassembled WGS sequence"/>
</dbReference>
<dbReference type="InterPro" id="IPR052144">
    <property type="entry name" value="piRNA_biogenesis_EXD1"/>
</dbReference>
<evidence type="ECO:0000313" key="2">
    <source>
        <dbReference type="EMBL" id="KAF2898030.1"/>
    </source>
</evidence>
<dbReference type="GO" id="GO:0008408">
    <property type="term" value="F:3'-5' exonuclease activity"/>
    <property type="evidence" value="ECO:0007669"/>
    <property type="project" value="InterPro"/>
</dbReference>
<dbReference type="EMBL" id="VTPC01003786">
    <property type="protein sequence ID" value="KAF2898030.1"/>
    <property type="molecule type" value="Genomic_DNA"/>
</dbReference>
<dbReference type="PANTHER" id="PTHR46628">
    <property type="entry name" value="PIRNA BIOGENESIS PROTEIN EXD1"/>
    <property type="match status" value="1"/>
</dbReference>
<name>A0A8K0DBX3_IGNLU</name>
<dbReference type="SMART" id="SM00474">
    <property type="entry name" value="35EXOc"/>
    <property type="match status" value="1"/>
</dbReference>
<dbReference type="InterPro" id="IPR036397">
    <property type="entry name" value="RNaseH_sf"/>
</dbReference>
<dbReference type="InterPro" id="IPR002562">
    <property type="entry name" value="3'-5'_exonuclease_dom"/>
</dbReference>
<dbReference type="AlphaFoldDB" id="A0A8K0DBX3"/>
<evidence type="ECO:0000259" key="1">
    <source>
        <dbReference type="SMART" id="SM00474"/>
    </source>
</evidence>
<dbReference type="InterPro" id="IPR012337">
    <property type="entry name" value="RNaseH-like_sf"/>
</dbReference>
<protein>
    <recommendedName>
        <fullName evidence="1">3'-5' exonuclease domain-containing protein</fullName>
    </recommendedName>
</protein>
<reference evidence="2" key="1">
    <citation type="submission" date="2019-08" db="EMBL/GenBank/DDBJ databases">
        <title>The genome of the North American firefly Photinus pyralis.</title>
        <authorList>
            <consortium name="Photinus pyralis genome working group"/>
            <person name="Fallon T.R."/>
            <person name="Sander Lower S.E."/>
            <person name="Weng J.-K."/>
        </authorList>
    </citation>
    <scope>NUCLEOTIDE SEQUENCE</scope>
    <source>
        <strain evidence="2">TRF0915ILg1</strain>
        <tissue evidence="2">Whole body</tissue>
    </source>
</reference>
<sequence length="362" mass="41997">MYILDVYLRIIVHLFNIRYYFVIIMEFNFKIGQRLVIELTNKQIFEGDCKKCAKNRIDLCNVIEYPNKKELKGQLSYYSCEILSVRVLDDVNNDGQQDASLNSPDCETVKNGIHKPHQVIAVKKAEYARLLDMTRSYIYMATVDNRYLDAVQHLSCCENIAVVGIDSSFGRMKNLSLLVVCSWDQVYIFDLLLFRKKTFEPELKNILESDGIKKIVHDSRKLVDCLWHCHKVKLTNIFDTSVAQLMLEKKQTRNMPKVIKNISESLEHYLNFPSKLLEDALEVTTSEWEERPLLNSKKVKAAQLAAFLITLKEKQEKLLLEDFYRATQVFSQLTVNADGFSILKSSNNQEASIPEQIKKYLI</sequence>
<dbReference type="PANTHER" id="PTHR46628:SF1">
    <property type="entry name" value="PIRNA BIOGENESIS PROTEIN EXD1"/>
    <property type="match status" value="1"/>
</dbReference>
<dbReference type="Pfam" id="PF01612">
    <property type="entry name" value="DNA_pol_A_exo1"/>
    <property type="match status" value="1"/>
</dbReference>
<comment type="caution">
    <text evidence="2">The sequence shown here is derived from an EMBL/GenBank/DDBJ whole genome shotgun (WGS) entry which is preliminary data.</text>
</comment>
<proteinExistence type="predicted"/>
<evidence type="ECO:0000313" key="3">
    <source>
        <dbReference type="Proteomes" id="UP000801492"/>
    </source>
</evidence>
<dbReference type="GO" id="GO:1990923">
    <property type="term" value="C:PET complex"/>
    <property type="evidence" value="ECO:0007669"/>
    <property type="project" value="TreeGrafter"/>
</dbReference>
<accession>A0A8K0DBX3</accession>
<keyword evidence="3" id="KW-1185">Reference proteome</keyword>
<organism evidence="2 3">
    <name type="scientific">Ignelater luminosus</name>
    <name type="common">Cucubano</name>
    <name type="synonym">Pyrophorus luminosus</name>
    <dbReference type="NCBI Taxonomy" id="2038154"/>
    <lineage>
        <taxon>Eukaryota</taxon>
        <taxon>Metazoa</taxon>
        <taxon>Ecdysozoa</taxon>
        <taxon>Arthropoda</taxon>
        <taxon>Hexapoda</taxon>
        <taxon>Insecta</taxon>
        <taxon>Pterygota</taxon>
        <taxon>Neoptera</taxon>
        <taxon>Endopterygota</taxon>
        <taxon>Coleoptera</taxon>
        <taxon>Polyphaga</taxon>
        <taxon>Elateriformia</taxon>
        <taxon>Elateroidea</taxon>
        <taxon>Elateridae</taxon>
        <taxon>Agrypninae</taxon>
        <taxon>Pyrophorini</taxon>
        <taxon>Ignelater</taxon>
    </lineage>
</organism>
<feature type="domain" description="3'-5' exonuclease" evidence="1">
    <location>
        <begin position="135"/>
        <end position="320"/>
    </location>
</feature>
<dbReference type="SUPFAM" id="SSF53098">
    <property type="entry name" value="Ribonuclease H-like"/>
    <property type="match status" value="1"/>
</dbReference>
<gene>
    <name evidence="2" type="ORF">ILUMI_08147</name>
</gene>
<dbReference type="OrthoDB" id="26838at2759"/>